<protein>
    <submittedName>
        <fullName evidence="7">FAD-dependent oxidoreductase</fullName>
    </submittedName>
</protein>
<dbReference type="PANTHER" id="PTHR43014:SF4">
    <property type="entry name" value="PYRIDINE NUCLEOTIDE-DISULFIDE OXIDOREDUCTASE RCLA-RELATED"/>
    <property type="match status" value="1"/>
</dbReference>
<dbReference type="AlphaFoldDB" id="A0A7C4EUH4"/>
<evidence type="ECO:0000259" key="6">
    <source>
        <dbReference type="Pfam" id="PF07992"/>
    </source>
</evidence>
<dbReference type="Pfam" id="PF01740">
    <property type="entry name" value="STAS"/>
    <property type="match status" value="1"/>
</dbReference>
<dbReference type="Gene3D" id="3.30.750.24">
    <property type="entry name" value="STAS domain"/>
    <property type="match status" value="1"/>
</dbReference>
<name>A0A7C4EUH4_9BACT</name>
<feature type="domain" description="STAS" evidence="4">
    <location>
        <begin position="544"/>
        <end position="625"/>
    </location>
</feature>
<evidence type="ECO:0000256" key="3">
    <source>
        <dbReference type="ARBA" id="ARBA00022827"/>
    </source>
</evidence>
<sequence length="880" mass="96481">MNEKYDYDITVIGAGIAGMVAAVTAKGLGQRVAVVEKRRIGGNCTNYTCIPSKALIRLGHVCKDISWLVDQGIVAKPLCAFDTSQVMARIRSVVSAAYEKDRPETFEEIGIRVLYGDAVFTDRHHLKVNGRTVSSNKFIIAAGTRPFVPPIKGIEDVPYLTNETLYDLQELPKSLAILGGGVDGLEYASAFGRLGVETTVIELSDVILPMADRELALHLHRALVQDGITLKLGARAVETATHDGRLVLTYEDKSGQRGEIAVERLLVALGRKPDLAGLALENAGVNVTPRGIVTNAALQTSAPHIYACGDVVGPDQLASMAEYQGIIAATNAALPIKQKVHYRNSVYVIFTIPYLAFLGLTEAQAHAKYGHKMKVYRFEYSNMRRALIDGETTGLGKFICDGRGRLVGAHILGESAPEVIHEAQIVKAMGKPLRRTYGMTHAYPTYAQALVGRASQLAFLDYMKDNPFVRAALKIAPGISNGLEMARDRLAETRPRHSPDKACEINVSVQAGAAPPEVASMKAVYKGSDACVIMLPSAIMEIDHRFLEAAYAWQGRQNPRYVALDCREVIRINGLAAAMLVKFCARCRQRGQEVLAFGLHKDLRDVFAVSEIDQVIRVYDDEDQACSAMRTSPGAMELNAAPREPQPLANAACWAKPVDALRVPPMPAEARNLNVNGRRAVGPVNGFGPLWQKTFQLFIQDPSVAPEEAIALLKKNFPRYQPSFNHFYPSEKGIEAGELVLIDSSTPGGPVSTGVMVMYADERSFTFNTPQGHPECGFVSFSASEMDGGVIVLIIGLARASDPLYEAAFRIAGSKIQTRIWKHVLTSLALDLGFPPEITMTQECIDNRIRWREFRNTYYNAQLRTLVNEPKRWLQCLKKS</sequence>
<keyword evidence="3" id="KW-0274">FAD</keyword>
<dbReference type="InterPro" id="IPR002645">
    <property type="entry name" value="STAS_dom"/>
</dbReference>
<proteinExistence type="predicted"/>
<reference evidence="7" key="1">
    <citation type="journal article" date="2020" name="mSystems">
        <title>Genome- and Community-Level Interaction Insights into Carbon Utilization and Element Cycling Functions of Hydrothermarchaeota in Hydrothermal Sediment.</title>
        <authorList>
            <person name="Zhou Z."/>
            <person name="Liu Y."/>
            <person name="Xu W."/>
            <person name="Pan J."/>
            <person name="Luo Z.H."/>
            <person name="Li M."/>
        </authorList>
    </citation>
    <scope>NUCLEOTIDE SEQUENCE [LARGE SCALE GENOMIC DNA]</scope>
    <source>
        <strain evidence="7">SpSt-769</strain>
    </source>
</reference>
<dbReference type="InterPro" id="IPR036188">
    <property type="entry name" value="FAD/NAD-bd_sf"/>
</dbReference>
<evidence type="ECO:0000256" key="1">
    <source>
        <dbReference type="ARBA" id="ARBA00001974"/>
    </source>
</evidence>
<dbReference type="InterPro" id="IPR016156">
    <property type="entry name" value="FAD/NAD-linked_Rdtase_dimer_sf"/>
</dbReference>
<dbReference type="GO" id="GO:0050660">
    <property type="term" value="F:flavin adenine dinucleotide binding"/>
    <property type="evidence" value="ECO:0007669"/>
    <property type="project" value="TreeGrafter"/>
</dbReference>
<dbReference type="PRINTS" id="PR00411">
    <property type="entry name" value="PNDRDTASEI"/>
</dbReference>
<dbReference type="InterPro" id="IPR004099">
    <property type="entry name" value="Pyr_nucl-diS_OxRdtase_dimer"/>
</dbReference>
<organism evidence="7">
    <name type="scientific">Desulfomonile tiedjei</name>
    <dbReference type="NCBI Taxonomy" id="2358"/>
    <lineage>
        <taxon>Bacteria</taxon>
        <taxon>Pseudomonadati</taxon>
        <taxon>Thermodesulfobacteriota</taxon>
        <taxon>Desulfomonilia</taxon>
        <taxon>Desulfomonilales</taxon>
        <taxon>Desulfomonilaceae</taxon>
        <taxon>Desulfomonile</taxon>
    </lineage>
</organism>
<dbReference type="Gene3D" id="3.30.390.30">
    <property type="match status" value="1"/>
</dbReference>
<dbReference type="InterPro" id="IPR036513">
    <property type="entry name" value="STAS_dom_sf"/>
</dbReference>
<gene>
    <name evidence="7" type="ORF">ENV54_09155</name>
</gene>
<comment type="caution">
    <text evidence="7">The sequence shown here is derived from an EMBL/GenBank/DDBJ whole genome shotgun (WGS) entry which is preliminary data.</text>
</comment>
<dbReference type="EMBL" id="DTGT01000288">
    <property type="protein sequence ID" value="HGH61450.1"/>
    <property type="molecule type" value="Genomic_DNA"/>
</dbReference>
<dbReference type="Pfam" id="PF02852">
    <property type="entry name" value="Pyr_redox_dim"/>
    <property type="match status" value="1"/>
</dbReference>
<dbReference type="SUPFAM" id="SSF51905">
    <property type="entry name" value="FAD/NAD(P)-binding domain"/>
    <property type="match status" value="1"/>
</dbReference>
<evidence type="ECO:0000259" key="5">
    <source>
        <dbReference type="Pfam" id="PF02852"/>
    </source>
</evidence>
<evidence type="ECO:0000313" key="7">
    <source>
        <dbReference type="EMBL" id="HGH61450.1"/>
    </source>
</evidence>
<comment type="cofactor">
    <cofactor evidence="1">
        <name>FAD</name>
        <dbReference type="ChEBI" id="CHEBI:57692"/>
    </cofactor>
</comment>
<feature type="domain" description="Pyridine nucleotide-disulphide oxidoreductase dimerisation" evidence="5">
    <location>
        <begin position="347"/>
        <end position="451"/>
    </location>
</feature>
<dbReference type="GO" id="GO:0003955">
    <property type="term" value="F:NAD(P)H dehydrogenase (quinone) activity"/>
    <property type="evidence" value="ECO:0007669"/>
    <property type="project" value="TreeGrafter"/>
</dbReference>
<dbReference type="SUPFAM" id="SSF55424">
    <property type="entry name" value="FAD/NAD-linked reductases, dimerisation (C-terminal) domain"/>
    <property type="match status" value="1"/>
</dbReference>
<dbReference type="InterPro" id="IPR023753">
    <property type="entry name" value="FAD/NAD-binding_dom"/>
</dbReference>
<dbReference type="PRINTS" id="PR00368">
    <property type="entry name" value="FADPNR"/>
</dbReference>
<dbReference type="Pfam" id="PF07992">
    <property type="entry name" value="Pyr_redox_2"/>
    <property type="match status" value="1"/>
</dbReference>
<dbReference type="PANTHER" id="PTHR43014">
    <property type="entry name" value="MERCURIC REDUCTASE"/>
    <property type="match status" value="1"/>
</dbReference>
<feature type="domain" description="FAD/NAD(P)-binding" evidence="6">
    <location>
        <begin position="7"/>
        <end position="325"/>
    </location>
</feature>
<evidence type="ECO:0000259" key="4">
    <source>
        <dbReference type="Pfam" id="PF01740"/>
    </source>
</evidence>
<dbReference type="SUPFAM" id="SSF52091">
    <property type="entry name" value="SpoIIaa-like"/>
    <property type="match status" value="1"/>
</dbReference>
<accession>A0A7C4EUH4</accession>
<evidence type="ECO:0000256" key="2">
    <source>
        <dbReference type="ARBA" id="ARBA00022630"/>
    </source>
</evidence>
<keyword evidence="2" id="KW-0285">Flavoprotein</keyword>
<dbReference type="Gene3D" id="3.50.50.60">
    <property type="entry name" value="FAD/NAD(P)-binding domain"/>
    <property type="match status" value="2"/>
</dbReference>